<dbReference type="EMBL" id="CADCTK010000326">
    <property type="protein sequence ID" value="CAA9239511.1"/>
    <property type="molecule type" value="Genomic_DNA"/>
</dbReference>
<dbReference type="AlphaFoldDB" id="A0A6J4I3P1"/>
<feature type="domain" description="N-acetyltransferase" evidence="3">
    <location>
        <begin position="18"/>
        <end position="174"/>
    </location>
</feature>
<keyword evidence="2" id="KW-0012">Acyltransferase</keyword>
<dbReference type="Pfam" id="PF00583">
    <property type="entry name" value="Acetyltransf_1"/>
    <property type="match status" value="1"/>
</dbReference>
<evidence type="ECO:0000256" key="1">
    <source>
        <dbReference type="ARBA" id="ARBA00022679"/>
    </source>
</evidence>
<evidence type="ECO:0000259" key="3">
    <source>
        <dbReference type="PROSITE" id="PS51186"/>
    </source>
</evidence>
<dbReference type="SUPFAM" id="SSF55729">
    <property type="entry name" value="Acyl-CoA N-acyltransferases (Nat)"/>
    <property type="match status" value="1"/>
</dbReference>
<sequence>MLAGTLSYEACMNFQELFRVQLCHPEDAPRLAPLIAALAEEEGGDPADVEDIETVVSALLQSGVSDFVLALIEGRPVGCLQIAYRLSTWDAVPYAYVEDFYLAPEARARGIGSKMLDYALQRAEGQRAAYIALDVRSENRAAQRLYRRFGFEDSGSLVMKRPLPLGESYACDAEGAAETVAALRPGTPTGHDA</sequence>
<dbReference type="PANTHER" id="PTHR43877">
    <property type="entry name" value="AMINOALKYLPHOSPHONATE N-ACETYLTRANSFERASE-RELATED-RELATED"/>
    <property type="match status" value="1"/>
</dbReference>
<accession>A0A6J4I3P1</accession>
<evidence type="ECO:0000256" key="2">
    <source>
        <dbReference type="ARBA" id="ARBA00023315"/>
    </source>
</evidence>
<organism evidence="4">
    <name type="scientific">uncultured Chloroflexia bacterium</name>
    <dbReference type="NCBI Taxonomy" id="1672391"/>
    <lineage>
        <taxon>Bacteria</taxon>
        <taxon>Bacillati</taxon>
        <taxon>Chloroflexota</taxon>
        <taxon>Chloroflexia</taxon>
        <taxon>environmental samples</taxon>
    </lineage>
</organism>
<dbReference type="InterPro" id="IPR000182">
    <property type="entry name" value="GNAT_dom"/>
</dbReference>
<dbReference type="GO" id="GO:0016747">
    <property type="term" value="F:acyltransferase activity, transferring groups other than amino-acyl groups"/>
    <property type="evidence" value="ECO:0007669"/>
    <property type="project" value="InterPro"/>
</dbReference>
<dbReference type="Gene3D" id="3.40.630.30">
    <property type="match status" value="1"/>
</dbReference>
<name>A0A6J4I3P1_9CHLR</name>
<dbReference type="PANTHER" id="PTHR43877:SF2">
    <property type="entry name" value="AMINOALKYLPHOSPHONATE N-ACETYLTRANSFERASE-RELATED"/>
    <property type="match status" value="1"/>
</dbReference>
<keyword evidence="1" id="KW-0808">Transferase</keyword>
<dbReference type="InterPro" id="IPR050832">
    <property type="entry name" value="Bact_Acetyltransf"/>
</dbReference>
<protein>
    <recommendedName>
        <fullName evidence="3">N-acetyltransferase domain-containing protein</fullName>
    </recommendedName>
</protein>
<evidence type="ECO:0000313" key="4">
    <source>
        <dbReference type="EMBL" id="CAA9239511.1"/>
    </source>
</evidence>
<reference evidence="4" key="1">
    <citation type="submission" date="2020-02" db="EMBL/GenBank/DDBJ databases">
        <authorList>
            <person name="Meier V. D."/>
        </authorList>
    </citation>
    <scope>NUCLEOTIDE SEQUENCE</scope>
    <source>
        <strain evidence="4">AVDCRST_MAG26</strain>
    </source>
</reference>
<dbReference type="PROSITE" id="PS51186">
    <property type="entry name" value="GNAT"/>
    <property type="match status" value="1"/>
</dbReference>
<gene>
    <name evidence="4" type="ORF">AVDCRST_MAG26-1358</name>
</gene>
<dbReference type="CDD" id="cd04301">
    <property type="entry name" value="NAT_SF"/>
    <property type="match status" value="1"/>
</dbReference>
<dbReference type="InterPro" id="IPR016181">
    <property type="entry name" value="Acyl_CoA_acyltransferase"/>
</dbReference>
<proteinExistence type="predicted"/>